<dbReference type="GO" id="GO:0008250">
    <property type="term" value="C:oligosaccharyltransferase complex"/>
    <property type="evidence" value="ECO:0007669"/>
    <property type="project" value="TreeGrafter"/>
</dbReference>
<evidence type="ECO:0000313" key="12">
    <source>
        <dbReference type="EMBL" id="ORZ31235.1"/>
    </source>
</evidence>
<comment type="caution">
    <text evidence="12">The sequence shown here is derived from an EMBL/GenBank/DDBJ whole genome shotgun (WGS) entry which is preliminary data.</text>
</comment>
<evidence type="ECO:0000256" key="8">
    <source>
        <dbReference type="RuleBase" id="RU361142"/>
    </source>
</evidence>
<feature type="transmembrane region" description="Helical" evidence="8">
    <location>
        <begin position="439"/>
        <end position="460"/>
    </location>
</feature>
<dbReference type="InterPro" id="IPR055459">
    <property type="entry name" value="OST48_MD"/>
</dbReference>
<keyword evidence="4 8" id="KW-0812">Transmembrane</keyword>
<keyword evidence="12" id="KW-0808">Transferase</keyword>
<evidence type="ECO:0000256" key="1">
    <source>
        <dbReference type="ARBA" id="ARBA00004479"/>
    </source>
</evidence>
<feature type="region of interest" description="Disordered" evidence="9">
    <location>
        <begin position="497"/>
        <end position="527"/>
    </location>
</feature>
<evidence type="ECO:0000256" key="9">
    <source>
        <dbReference type="SAM" id="MobiDB-lite"/>
    </source>
</evidence>
<evidence type="ECO:0000259" key="11">
    <source>
        <dbReference type="Pfam" id="PF23358"/>
    </source>
</evidence>
<dbReference type="Proteomes" id="UP000193411">
    <property type="component" value="Unassembled WGS sequence"/>
</dbReference>
<evidence type="ECO:0000256" key="4">
    <source>
        <dbReference type="ARBA" id="ARBA00022692"/>
    </source>
</evidence>
<evidence type="ECO:0000256" key="2">
    <source>
        <dbReference type="ARBA" id="ARBA00004922"/>
    </source>
</evidence>
<evidence type="ECO:0000256" key="7">
    <source>
        <dbReference type="ARBA" id="ARBA00023136"/>
    </source>
</evidence>
<dbReference type="GO" id="GO:0018279">
    <property type="term" value="P:protein N-linked glycosylation via asparagine"/>
    <property type="evidence" value="ECO:0007669"/>
    <property type="project" value="UniProtKB-UniRule"/>
</dbReference>
<dbReference type="PANTHER" id="PTHR10830:SF0">
    <property type="entry name" value="DOLICHYL-DIPHOSPHOOLIGOSACCHARIDE--PROTEIN GLYCOSYLTRANSFERASE 48 KDA SUBUNIT"/>
    <property type="match status" value="1"/>
</dbReference>
<dbReference type="GO" id="GO:0016740">
    <property type="term" value="F:transferase activity"/>
    <property type="evidence" value="ECO:0007669"/>
    <property type="project" value="UniProtKB-KW"/>
</dbReference>
<dbReference type="InterPro" id="IPR005013">
    <property type="entry name" value="DDOST_48_kDa_subunit"/>
</dbReference>
<evidence type="ECO:0000313" key="13">
    <source>
        <dbReference type="Proteomes" id="UP000193411"/>
    </source>
</evidence>
<reference evidence="12 13" key="1">
    <citation type="submission" date="2016-07" db="EMBL/GenBank/DDBJ databases">
        <title>Pervasive Adenine N6-methylation of Active Genes in Fungi.</title>
        <authorList>
            <consortium name="DOE Joint Genome Institute"/>
            <person name="Mondo S.J."/>
            <person name="Dannebaum R.O."/>
            <person name="Kuo R.C."/>
            <person name="Labutti K."/>
            <person name="Haridas S."/>
            <person name="Kuo A."/>
            <person name="Salamov A."/>
            <person name="Ahrendt S.R."/>
            <person name="Lipzen A."/>
            <person name="Sullivan W."/>
            <person name="Andreopoulos W.B."/>
            <person name="Clum A."/>
            <person name="Lindquist E."/>
            <person name="Daum C."/>
            <person name="Ramamoorthy G.K."/>
            <person name="Gryganskyi A."/>
            <person name="Culley D."/>
            <person name="Magnuson J.K."/>
            <person name="James T.Y."/>
            <person name="O'Malley M.A."/>
            <person name="Stajich J.E."/>
            <person name="Spatafora J.W."/>
            <person name="Visel A."/>
            <person name="Grigoriev I.V."/>
        </authorList>
    </citation>
    <scope>NUCLEOTIDE SEQUENCE [LARGE SCALE GENOMIC DNA]</scope>
    <source>
        <strain evidence="12 13">PL171</strain>
    </source>
</reference>
<evidence type="ECO:0000256" key="3">
    <source>
        <dbReference type="ARBA" id="ARBA00008743"/>
    </source>
</evidence>
<comment type="subunit">
    <text evidence="8">Component of the oligosaccharyltransferase (OST) complex.</text>
</comment>
<dbReference type="OrthoDB" id="29105at2759"/>
<organism evidence="12 13">
    <name type="scientific">Catenaria anguillulae PL171</name>
    <dbReference type="NCBI Taxonomy" id="765915"/>
    <lineage>
        <taxon>Eukaryota</taxon>
        <taxon>Fungi</taxon>
        <taxon>Fungi incertae sedis</taxon>
        <taxon>Blastocladiomycota</taxon>
        <taxon>Blastocladiomycetes</taxon>
        <taxon>Blastocladiales</taxon>
        <taxon>Catenariaceae</taxon>
        <taxon>Catenaria</taxon>
    </lineage>
</organism>
<comment type="function">
    <text evidence="8">Subunit of the oligosaccharyl transferase (OST) complex that catalyzes the initial transfer of a defined glycan (Glc(3)Man(9)GlcNAc(2) in eukaryotes) from the lipid carrier dolichol-pyrophosphate to an asparagine residue within an Asn-X-Ser/Thr consensus motif in nascent polypeptide chains, the first step in protein N-glycosylation. N-glycosylation occurs cotranslationally and the complex associates with the Sec61 complex at the channel-forming translocon complex that mediates protein translocation across the endoplasmic reticulum (ER).</text>
</comment>
<dbReference type="Pfam" id="PF03345">
    <property type="entry name" value="OST48_N"/>
    <property type="match status" value="1"/>
</dbReference>
<name>A0A1Y2H9P6_9FUNG</name>
<dbReference type="Pfam" id="PF23358">
    <property type="entry name" value="OST48_MD"/>
    <property type="match status" value="1"/>
</dbReference>
<keyword evidence="5 8" id="KW-0256">Endoplasmic reticulum</keyword>
<comment type="pathway">
    <text evidence="2 8">Protein modification; protein glycosylation.</text>
</comment>
<accession>A0A1Y2H9P6</accession>
<keyword evidence="7 8" id="KW-0472">Membrane</keyword>
<comment type="similarity">
    <text evidence="3 8">Belongs to the DDOST 48 kDa subunit family.</text>
</comment>
<dbReference type="AlphaFoldDB" id="A0A1Y2H9P6"/>
<sequence>MSAPCSAAPRPSRRRPLLATFSAARAVILVALVLTLVAVPGAQAKSLTGDRVLAVLESVSDKAKYSQLFKSLADRGFQITFKDPSTSPALFEFGIRTHDHALLLAPTKPLKGDLSPQSLVSFMRAGGNLLVALSAGTTDSHKDFVYELGIDVADSTSNVRDLFQADPSDPTLLAANGFTGEEALVPASMSQAGAAPVVYKGIAHAIVPEAKHNIVFPILSASPTVTGAKTSEGAANKLQLVSGVQGTNGARAVVVGSVDMLTDEFFAKQVKINKPLPPHLSTSTSYPTSANKAFATELLKWALHEKSVVRIPRFSHHKLGETQQLDMYRIKDTLVVNVTLQEYHDDHWQPYLVPASSSSPIYFSAKMLDPYIRQPMSLVFTTATTATYSLSTTLPDTYGVFTLAIDHVRVGLSPVHHDELVSIRPFRHNEYPRWLPVAMPYYVASVSQMFASVVLVGLWITRKHVPAAASGADKKADDKVVDEPKPVVADGKVAAASASAPVADRGDGDASPVVGAGGKAQRRKRKN</sequence>
<keyword evidence="13" id="KW-1185">Reference proteome</keyword>
<proteinExistence type="inferred from homology"/>
<keyword evidence="6 8" id="KW-1133">Transmembrane helix</keyword>
<evidence type="ECO:0000256" key="5">
    <source>
        <dbReference type="ARBA" id="ARBA00022824"/>
    </source>
</evidence>
<evidence type="ECO:0000259" key="10">
    <source>
        <dbReference type="Pfam" id="PF03345"/>
    </source>
</evidence>
<dbReference type="InterPro" id="IPR055457">
    <property type="entry name" value="OST48_N"/>
</dbReference>
<feature type="domain" description="OST48 N-terminal" evidence="10">
    <location>
        <begin position="51"/>
        <end position="302"/>
    </location>
</feature>
<dbReference type="PANTHER" id="PTHR10830">
    <property type="entry name" value="DOLICHYL-DIPHOSPHOOLIGOSACCHARIDE--PROTEIN GLYCOSYLTRANSFERASE 48 KDA SUBUNIT"/>
    <property type="match status" value="1"/>
</dbReference>
<dbReference type="EMBL" id="MCFL01000064">
    <property type="protein sequence ID" value="ORZ31235.1"/>
    <property type="molecule type" value="Genomic_DNA"/>
</dbReference>
<feature type="domain" description="OST48 middle" evidence="11">
    <location>
        <begin position="316"/>
        <end position="462"/>
    </location>
</feature>
<comment type="subcellular location">
    <subcellularLocation>
        <location evidence="8">Endoplasmic reticulum membrane</location>
        <topology evidence="8">Single-pass type I membrane protein</topology>
    </subcellularLocation>
    <subcellularLocation>
        <location evidence="1">Membrane</location>
        <topology evidence="1">Single-pass type I membrane protein</topology>
    </subcellularLocation>
</comment>
<protein>
    <recommendedName>
        <fullName evidence="8">Dolichyl-diphosphooligosaccharide--protein glycosyltransferase subunit WBP1</fullName>
        <shortName evidence="8">Oligosaccharyl transferase subunit WBP1</shortName>
    </recommendedName>
</protein>
<gene>
    <name evidence="12" type="ORF">BCR44DRAFT_156358</name>
</gene>
<dbReference type="UniPathway" id="UPA00378"/>
<evidence type="ECO:0000256" key="6">
    <source>
        <dbReference type="ARBA" id="ARBA00022989"/>
    </source>
</evidence>
<dbReference type="STRING" id="765915.A0A1Y2H9P6"/>